<feature type="transmembrane region" description="Helical" evidence="1">
    <location>
        <begin position="99"/>
        <end position="124"/>
    </location>
</feature>
<feature type="transmembrane region" description="Helical" evidence="1">
    <location>
        <begin position="178"/>
        <end position="207"/>
    </location>
</feature>
<sequence>MYHTFSVAETIKTAWNVLKKNFVPLVVYSVISLFIYGVVDFIKAFVLVDNDLPTLIIFIFIQIIIQCYIGLSFYKLILTLMDREYYEFEFKDILPSFKMTFNFVIIGILTGILIAVMLFVSLVAKRYLGFPRLWEILELLILLYISLRAIFCICFIVDDDSNPFESLKQSFEITKDNFFKTLSIFAIIIAILVLVLVPVLAAIAFSGLDNDEDSLVFKLAFYCWYILTFPFIQVIIMVTYRKLVYSHLDVDDDIAETN</sequence>
<reference evidence="3 4" key="1">
    <citation type="submission" date="2016-10" db="EMBL/GenBank/DDBJ databases">
        <authorList>
            <person name="de Groot N.N."/>
        </authorList>
    </citation>
    <scope>NUCLEOTIDE SEQUENCE [LARGE SCALE GENOMIC DNA]</scope>
    <source>
        <strain evidence="3 4">47C3B</strain>
    </source>
</reference>
<evidence type="ECO:0000313" key="4">
    <source>
        <dbReference type="Proteomes" id="UP000199072"/>
    </source>
</evidence>
<proteinExistence type="predicted"/>
<feature type="transmembrane region" description="Helical" evidence="1">
    <location>
        <begin position="54"/>
        <end position="78"/>
    </location>
</feature>
<dbReference type="STRING" id="1391627.SAMN05216464_103108"/>
<dbReference type="AlphaFoldDB" id="A0A1G6YX78"/>
<keyword evidence="1" id="KW-1133">Transmembrane helix</keyword>
<dbReference type="RefSeq" id="WP_091147799.1">
    <property type="nucleotide sequence ID" value="NZ_FNAI01000003.1"/>
</dbReference>
<evidence type="ECO:0000259" key="2">
    <source>
        <dbReference type="Pfam" id="PF10110"/>
    </source>
</evidence>
<keyword evidence="1" id="KW-0812">Transmembrane</keyword>
<feature type="transmembrane region" description="Helical" evidence="1">
    <location>
        <begin position="136"/>
        <end position="157"/>
    </location>
</feature>
<name>A0A1G6YX78_9SPHI</name>
<dbReference type="InterPro" id="IPR018476">
    <property type="entry name" value="GlyceroP-diester-Pdiesterase_M"/>
</dbReference>
<dbReference type="Proteomes" id="UP000199072">
    <property type="component" value="Unassembled WGS sequence"/>
</dbReference>
<dbReference type="EMBL" id="FNAI01000003">
    <property type="protein sequence ID" value="SDD94245.1"/>
    <property type="molecule type" value="Genomic_DNA"/>
</dbReference>
<evidence type="ECO:0000313" key="3">
    <source>
        <dbReference type="EMBL" id="SDD94245.1"/>
    </source>
</evidence>
<keyword evidence="4" id="KW-1185">Reference proteome</keyword>
<organism evidence="3 4">
    <name type="scientific">Mucilaginibacter pineti</name>
    <dbReference type="NCBI Taxonomy" id="1391627"/>
    <lineage>
        <taxon>Bacteria</taxon>
        <taxon>Pseudomonadati</taxon>
        <taxon>Bacteroidota</taxon>
        <taxon>Sphingobacteriia</taxon>
        <taxon>Sphingobacteriales</taxon>
        <taxon>Sphingobacteriaceae</taxon>
        <taxon>Mucilaginibacter</taxon>
    </lineage>
</organism>
<gene>
    <name evidence="3" type="ORF">SAMN05216464_103108</name>
</gene>
<protein>
    <submittedName>
        <fullName evidence="3">Membrane domain of glycerophosphoryl diester phosphodiesterase</fullName>
    </submittedName>
</protein>
<feature type="transmembrane region" description="Helical" evidence="1">
    <location>
        <begin position="219"/>
        <end position="240"/>
    </location>
</feature>
<evidence type="ECO:0000256" key="1">
    <source>
        <dbReference type="SAM" id="Phobius"/>
    </source>
</evidence>
<feature type="transmembrane region" description="Helical" evidence="1">
    <location>
        <begin position="21"/>
        <end position="42"/>
    </location>
</feature>
<feature type="domain" description="Glycerophosphoryl diester phosphodiesterase membrane" evidence="2">
    <location>
        <begin position="137"/>
        <end position="252"/>
    </location>
</feature>
<dbReference type="OrthoDB" id="797532at2"/>
<keyword evidence="1" id="KW-0472">Membrane</keyword>
<accession>A0A1G6YX78</accession>
<dbReference type="Pfam" id="PF10110">
    <property type="entry name" value="GPDPase_memb"/>
    <property type="match status" value="1"/>
</dbReference>